<dbReference type="EMBL" id="LRPX01000002">
    <property type="protein sequence ID" value="KXA17125.1"/>
    <property type="molecule type" value="Genomic_DNA"/>
</dbReference>
<comment type="caution">
    <text evidence="8">The sequence shown here is derived from an EMBL/GenBank/DDBJ whole genome shotgun (WGS) entry which is preliminary data.</text>
</comment>
<evidence type="ECO:0000256" key="6">
    <source>
        <dbReference type="RuleBase" id="RU003567"/>
    </source>
</evidence>
<gene>
    <name evidence="8" type="ORF">HMPREF3206_00077</name>
</gene>
<dbReference type="InterPro" id="IPR001907">
    <property type="entry name" value="ClpP"/>
</dbReference>
<evidence type="ECO:0000256" key="2">
    <source>
        <dbReference type="ARBA" id="ARBA00022490"/>
    </source>
</evidence>
<dbReference type="STRING" id="134605.HMPREF3206_00077"/>
<keyword evidence="9" id="KW-1185">Reference proteome</keyword>
<evidence type="ECO:0000256" key="4">
    <source>
        <dbReference type="ARBA" id="ARBA00022801"/>
    </source>
</evidence>
<dbReference type="RefSeq" id="WP_005964250.1">
    <property type="nucleotide sequence ID" value="NZ_KQ956508.1"/>
</dbReference>
<dbReference type="GO" id="GO:0009368">
    <property type="term" value="C:endopeptidase Clp complex"/>
    <property type="evidence" value="ECO:0007669"/>
    <property type="project" value="TreeGrafter"/>
</dbReference>
<dbReference type="GO" id="GO:0004252">
    <property type="term" value="F:serine-type endopeptidase activity"/>
    <property type="evidence" value="ECO:0007669"/>
    <property type="project" value="InterPro"/>
</dbReference>
<dbReference type="PANTHER" id="PTHR10381">
    <property type="entry name" value="ATP-DEPENDENT CLP PROTEASE PROTEOLYTIC SUBUNIT"/>
    <property type="match status" value="1"/>
</dbReference>
<evidence type="ECO:0000313" key="8">
    <source>
        <dbReference type="EMBL" id="KXA17125.1"/>
    </source>
</evidence>
<dbReference type="GO" id="GO:0051117">
    <property type="term" value="F:ATPase binding"/>
    <property type="evidence" value="ECO:0007669"/>
    <property type="project" value="TreeGrafter"/>
</dbReference>
<dbReference type="InterPro" id="IPR023562">
    <property type="entry name" value="ClpP/TepA"/>
</dbReference>
<dbReference type="InterPro" id="IPR029045">
    <property type="entry name" value="ClpP/crotonase-like_dom_sf"/>
</dbReference>
<dbReference type="NCBIfam" id="NF045542">
    <property type="entry name" value="Clp_rel_HeadMat"/>
    <property type="match status" value="1"/>
</dbReference>
<dbReference type="PATRIC" id="fig|134605.3.peg.78"/>
<keyword evidence="2" id="KW-0963">Cytoplasm</keyword>
<evidence type="ECO:0000256" key="5">
    <source>
        <dbReference type="ARBA" id="ARBA00022825"/>
    </source>
</evidence>
<comment type="similarity">
    <text evidence="1 6">Belongs to the peptidase S14 family.</text>
</comment>
<name>A0A133NLF7_9FUSO</name>
<dbReference type="Proteomes" id="UP000070617">
    <property type="component" value="Unassembled WGS sequence"/>
</dbReference>
<dbReference type="PANTHER" id="PTHR10381:SF70">
    <property type="entry name" value="ATP-DEPENDENT CLP PROTEASE PROTEOLYTIC SUBUNIT"/>
    <property type="match status" value="1"/>
</dbReference>
<dbReference type="GO" id="GO:0004176">
    <property type="term" value="F:ATP-dependent peptidase activity"/>
    <property type="evidence" value="ECO:0007669"/>
    <property type="project" value="InterPro"/>
</dbReference>
<evidence type="ECO:0000256" key="7">
    <source>
        <dbReference type="SAM" id="MobiDB-lite"/>
    </source>
</evidence>
<evidence type="ECO:0000313" key="9">
    <source>
        <dbReference type="Proteomes" id="UP000070617"/>
    </source>
</evidence>
<dbReference type="Gene3D" id="3.90.226.10">
    <property type="entry name" value="2-enoyl-CoA Hydratase, Chain A, domain 1"/>
    <property type="match status" value="1"/>
</dbReference>
<keyword evidence="5" id="KW-0720">Serine protease</keyword>
<dbReference type="GO" id="GO:0006515">
    <property type="term" value="P:protein quality control for misfolded or incompletely synthesized proteins"/>
    <property type="evidence" value="ECO:0007669"/>
    <property type="project" value="TreeGrafter"/>
</dbReference>
<organism evidence="8 9">
    <name type="scientific">Fusobacterium equinum</name>
    <dbReference type="NCBI Taxonomy" id="134605"/>
    <lineage>
        <taxon>Bacteria</taxon>
        <taxon>Fusobacteriati</taxon>
        <taxon>Fusobacteriota</taxon>
        <taxon>Fusobacteriia</taxon>
        <taxon>Fusobacteriales</taxon>
        <taxon>Fusobacteriaceae</taxon>
        <taxon>Fusobacterium</taxon>
    </lineage>
</organism>
<keyword evidence="4" id="KW-0378">Hydrolase</keyword>
<evidence type="ECO:0000256" key="3">
    <source>
        <dbReference type="ARBA" id="ARBA00022670"/>
    </source>
</evidence>
<feature type="region of interest" description="Disordered" evidence="7">
    <location>
        <begin position="294"/>
        <end position="332"/>
    </location>
</feature>
<reference evidence="9" key="1">
    <citation type="submission" date="2016-01" db="EMBL/GenBank/DDBJ databases">
        <authorList>
            <person name="Mitreva M."/>
            <person name="Pepin K.H."/>
            <person name="Mihindukulasuriya K.A."/>
            <person name="Fulton R."/>
            <person name="Fronick C."/>
            <person name="O'Laughlin M."/>
            <person name="Miner T."/>
            <person name="Herter B."/>
            <person name="Rosa B.A."/>
            <person name="Cordes M."/>
            <person name="Tomlinson C."/>
            <person name="Wollam A."/>
            <person name="Palsikar V.B."/>
            <person name="Mardis E.R."/>
            <person name="Wilson R.K."/>
        </authorList>
    </citation>
    <scope>NUCLEOTIDE SEQUENCE [LARGE SCALE GENOMIC DNA]</scope>
    <source>
        <strain evidence="9">CMW8396</strain>
    </source>
</reference>
<dbReference type="AlphaFoldDB" id="A0A133NLF7"/>
<dbReference type="SUPFAM" id="SSF52096">
    <property type="entry name" value="ClpP/crotonase"/>
    <property type="match status" value="1"/>
</dbReference>
<dbReference type="Pfam" id="PF00574">
    <property type="entry name" value="CLP_protease"/>
    <property type="match status" value="1"/>
</dbReference>
<proteinExistence type="inferred from homology"/>
<dbReference type="CDD" id="cd07016">
    <property type="entry name" value="S14_ClpP_1"/>
    <property type="match status" value="1"/>
</dbReference>
<accession>A0A133NLF7</accession>
<keyword evidence="3" id="KW-0645">Protease</keyword>
<protein>
    <recommendedName>
        <fullName evidence="6">ATP-dependent Clp protease proteolytic subunit</fullName>
    </recommendedName>
</protein>
<evidence type="ECO:0000256" key="1">
    <source>
        <dbReference type="ARBA" id="ARBA00007039"/>
    </source>
</evidence>
<sequence length="348" mass="38347">MQILNQARKTKNSLNIKIYGSIGSHSWWDESVVSADDVYKELEAFGDVEDINLYINSPGGSVTEGCAIYSALKRHKAKVNVYIDGQCSSIASVIAMAGDKIVMSPVATMMIHNPISALVGEAKDMRHLASVLDILKETIINAYVTKSSLSREEISELMNQETYFTSKQAIEKGFATEEASFDIKNSEFSNLDEFKIGSIQNINHSVNTDNKEGENMAYKDVNELEAQNKDLVAQIKNQTKEEVLAEERKRIVDLDALNEKTNGLCKDIIDKAKAEGKTKADILEDVLENFAKNKAGEEGGTEAGKTPAEILNDRRGESSKYQAAGTLTPPKIDDVNKEIKDIVDLANM</sequence>
<dbReference type="PRINTS" id="PR00127">
    <property type="entry name" value="CLPPROTEASEP"/>
</dbReference>